<accession>A0A8R1DTG9</accession>
<evidence type="ECO:0000313" key="6">
    <source>
        <dbReference type="EnsemblMetazoa" id="CJA10307.1"/>
    </source>
</evidence>
<sequence length="431" mass="48936">MTDAFDYYSRRRHSARNSEFSCSSTKNSPFLIASVISREKPSIVFGIGSNVTVQLSAPSDVDNGRERDSSNVQSKVVMNHKGEMRQLRGRILTSNGPIVGFRTLQENLGETMKLMNLQTKDRHMFQDMPYRTVDLSFAQHHRFLAVLNADSSLYIFEVAENCKPKQYLVVKHWPPFSFSKNGSLEQPQLSWCPYVQSEDDDEDIHMVAVYLGRQVYIVNVGVLKDAITGDEIDFEDAVKEEGGLFSHYFSENPENEDLRISAVSISPDSTAVAIAKTEGPVHFFTFDEDKNTLKDAQTFEPRGFARGNGIINDLVFLDDLTPDRKALHFWRSCIVVSNDGRKLALYDCQGFRCLGRIRFETTLAVNKFISVVDPAASFLHLLDVDGMARPGQCDVAEEKLVMVQQYWQRNWCANTAAQHCRLRINTNLFWV</sequence>
<dbReference type="AlphaFoldDB" id="A0A8R1DTG9"/>
<name>A0A8R1DTG9_CAEJA</name>
<protein>
    <submittedName>
        <fullName evidence="6">Ge1_WD40 domain-containing protein</fullName>
    </submittedName>
</protein>
<evidence type="ECO:0000256" key="3">
    <source>
        <dbReference type="ARBA" id="ARBA00022574"/>
    </source>
</evidence>
<dbReference type="GO" id="GO:0000932">
    <property type="term" value="C:P-body"/>
    <property type="evidence" value="ECO:0007669"/>
    <property type="project" value="TreeGrafter"/>
</dbReference>
<evidence type="ECO:0000259" key="5">
    <source>
        <dbReference type="Pfam" id="PF16529"/>
    </source>
</evidence>
<dbReference type="PANTHER" id="PTHR15598">
    <property type="entry name" value="ENHANCER OF MRNA-DECAPPING PROTEIN 4"/>
    <property type="match status" value="1"/>
</dbReference>
<dbReference type="Proteomes" id="UP000005237">
    <property type="component" value="Unassembled WGS sequence"/>
</dbReference>
<dbReference type="InterPro" id="IPR045152">
    <property type="entry name" value="EDC4-like"/>
</dbReference>
<dbReference type="InterPro" id="IPR015943">
    <property type="entry name" value="WD40/YVTN_repeat-like_dom_sf"/>
</dbReference>
<dbReference type="EnsemblMetazoa" id="CJA10307.1">
    <property type="protein sequence ID" value="CJA10307.1"/>
    <property type="gene ID" value="WBGene00129511"/>
</dbReference>
<dbReference type="PANTHER" id="PTHR15598:SF5">
    <property type="entry name" value="ENHANCER OF MRNA-DECAPPING PROTEIN 4"/>
    <property type="match status" value="1"/>
</dbReference>
<proteinExistence type="predicted"/>
<evidence type="ECO:0000256" key="4">
    <source>
        <dbReference type="ARBA" id="ARBA00022737"/>
    </source>
</evidence>
<keyword evidence="2" id="KW-0963">Cytoplasm</keyword>
<reference evidence="7" key="1">
    <citation type="submission" date="2010-08" db="EMBL/GenBank/DDBJ databases">
        <authorList>
            <consortium name="Caenorhabditis japonica Sequencing Consortium"/>
            <person name="Wilson R.K."/>
        </authorList>
    </citation>
    <scope>NUCLEOTIDE SEQUENCE [LARGE SCALE GENOMIC DNA]</scope>
    <source>
        <strain evidence="7">DF5081</strain>
    </source>
</reference>
<dbReference type="Pfam" id="PF16529">
    <property type="entry name" value="Ge1_WD40"/>
    <property type="match status" value="1"/>
</dbReference>
<evidence type="ECO:0000313" key="7">
    <source>
        <dbReference type="Proteomes" id="UP000005237"/>
    </source>
</evidence>
<feature type="domain" description="Enhancer of mRNA-decapping protein 4 WD40 repeat region" evidence="5">
    <location>
        <begin position="69"/>
        <end position="385"/>
    </location>
</feature>
<dbReference type="Gene3D" id="2.130.10.10">
    <property type="entry name" value="YVTN repeat-like/Quinoprotein amine dehydrogenase"/>
    <property type="match status" value="1"/>
</dbReference>
<keyword evidence="7" id="KW-1185">Reference proteome</keyword>
<evidence type="ECO:0000256" key="1">
    <source>
        <dbReference type="ARBA" id="ARBA00004496"/>
    </source>
</evidence>
<dbReference type="SUPFAM" id="SSF82171">
    <property type="entry name" value="DPP6 N-terminal domain-like"/>
    <property type="match status" value="1"/>
</dbReference>
<keyword evidence="4" id="KW-0677">Repeat</keyword>
<reference evidence="6" key="2">
    <citation type="submission" date="2022-06" db="UniProtKB">
        <authorList>
            <consortium name="EnsemblMetazoa"/>
        </authorList>
    </citation>
    <scope>IDENTIFICATION</scope>
    <source>
        <strain evidence="6">DF5081</strain>
    </source>
</reference>
<organism evidence="6 7">
    <name type="scientific">Caenorhabditis japonica</name>
    <dbReference type="NCBI Taxonomy" id="281687"/>
    <lineage>
        <taxon>Eukaryota</taxon>
        <taxon>Metazoa</taxon>
        <taxon>Ecdysozoa</taxon>
        <taxon>Nematoda</taxon>
        <taxon>Chromadorea</taxon>
        <taxon>Rhabditida</taxon>
        <taxon>Rhabditina</taxon>
        <taxon>Rhabditomorpha</taxon>
        <taxon>Rhabditoidea</taxon>
        <taxon>Rhabditidae</taxon>
        <taxon>Peloderinae</taxon>
        <taxon>Caenorhabditis</taxon>
    </lineage>
</organism>
<evidence type="ECO:0000256" key="2">
    <source>
        <dbReference type="ARBA" id="ARBA00022490"/>
    </source>
</evidence>
<dbReference type="GO" id="GO:0031087">
    <property type="term" value="P:deadenylation-independent decapping of nuclear-transcribed mRNA"/>
    <property type="evidence" value="ECO:0007669"/>
    <property type="project" value="InterPro"/>
</dbReference>
<dbReference type="InterPro" id="IPR032401">
    <property type="entry name" value="EDC4_WD40"/>
</dbReference>
<comment type="subcellular location">
    <subcellularLocation>
        <location evidence="1">Cytoplasm</location>
    </subcellularLocation>
</comment>
<keyword evidence="3" id="KW-0853">WD repeat</keyword>